<dbReference type="GeneTree" id="ENSGT00940000168891"/>
<dbReference type="AlphaFoldDB" id="A0A8C4HUB5"/>
<dbReference type="PROSITE" id="PS51257">
    <property type="entry name" value="PROKAR_LIPOPROTEIN"/>
    <property type="match status" value="1"/>
</dbReference>
<feature type="chain" id="PRO_5035788395" description="Beta-microseminoprotein" evidence="5">
    <location>
        <begin position="26"/>
        <end position="116"/>
    </location>
</feature>
<evidence type="ECO:0000256" key="3">
    <source>
        <dbReference type="ARBA" id="ARBA00022525"/>
    </source>
</evidence>
<evidence type="ECO:0000256" key="5">
    <source>
        <dbReference type="SAM" id="SignalP"/>
    </source>
</evidence>
<keyword evidence="4" id="KW-1015">Disulfide bond</keyword>
<sequence length="116" mass="12753">MFFASVKKYLALGLLLCVLPSLSNAACGCFPPIDTTHCMDTSDYTWHAVGSTWRNSECMVCSCGLFELECCDGYATPRQFPDDCVSVFDSKACQYIVHKKDDPTVECPIYAAVGKV</sequence>
<accession>A0A8C4HUB5</accession>
<keyword evidence="3" id="KW-0964">Secreted</keyword>
<protein>
    <recommendedName>
        <fullName evidence="8">Beta-microseminoprotein</fullName>
    </recommendedName>
</protein>
<organism evidence="6 7">
    <name type="scientific">Dicentrarchus labrax</name>
    <name type="common">European seabass</name>
    <name type="synonym">Morone labrax</name>
    <dbReference type="NCBI Taxonomy" id="13489"/>
    <lineage>
        <taxon>Eukaryota</taxon>
        <taxon>Metazoa</taxon>
        <taxon>Chordata</taxon>
        <taxon>Craniata</taxon>
        <taxon>Vertebrata</taxon>
        <taxon>Euteleostomi</taxon>
        <taxon>Actinopterygii</taxon>
        <taxon>Neopterygii</taxon>
        <taxon>Teleostei</taxon>
        <taxon>Neoteleostei</taxon>
        <taxon>Acanthomorphata</taxon>
        <taxon>Eupercaria</taxon>
        <taxon>Moronidae</taxon>
        <taxon>Dicentrarchus</taxon>
    </lineage>
</organism>
<dbReference type="PANTHER" id="PTHR10500:SF7">
    <property type="entry name" value="BETA-MICROSEMINOPROTEIN"/>
    <property type="match status" value="1"/>
</dbReference>
<dbReference type="Pfam" id="PF05825">
    <property type="entry name" value="PSP94"/>
    <property type="match status" value="1"/>
</dbReference>
<evidence type="ECO:0000256" key="4">
    <source>
        <dbReference type="ARBA" id="ARBA00023157"/>
    </source>
</evidence>
<feature type="signal peptide" evidence="5">
    <location>
        <begin position="1"/>
        <end position="25"/>
    </location>
</feature>
<name>A0A8C4HUB5_DICLA</name>
<dbReference type="GO" id="GO:0005576">
    <property type="term" value="C:extracellular region"/>
    <property type="evidence" value="ECO:0007669"/>
    <property type="project" value="UniProtKB-SubCell"/>
</dbReference>
<comment type="subcellular location">
    <subcellularLocation>
        <location evidence="1">Secreted</location>
    </subcellularLocation>
</comment>
<keyword evidence="5" id="KW-0732">Signal</keyword>
<dbReference type="Gene3D" id="2.60.40.1900">
    <property type="entry name" value="Beta-microseminoprotein (PSP94) domain"/>
    <property type="match status" value="1"/>
</dbReference>
<evidence type="ECO:0000256" key="2">
    <source>
        <dbReference type="ARBA" id="ARBA00010352"/>
    </source>
</evidence>
<evidence type="ECO:0008006" key="8">
    <source>
        <dbReference type="Google" id="ProtNLM"/>
    </source>
</evidence>
<reference evidence="6" key="2">
    <citation type="submission" date="2025-09" db="UniProtKB">
        <authorList>
            <consortium name="Ensembl"/>
        </authorList>
    </citation>
    <scope>IDENTIFICATION</scope>
</reference>
<reference evidence="6" key="1">
    <citation type="submission" date="2025-08" db="UniProtKB">
        <authorList>
            <consortium name="Ensembl"/>
        </authorList>
    </citation>
    <scope>IDENTIFICATION</scope>
</reference>
<keyword evidence="7" id="KW-1185">Reference proteome</keyword>
<dbReference type="Proteomes" id="UP000694389">
    <property type="component" value="Unassembled WGS sequence"/>
</dbReference>
<proteinExistence type="inferred from homology"/>
<dbReference type="Ensembl" id="ENSDLAT00005050298.2">
    <property type="protein sequence ID" value="ENSDLAP00005047158.2"/>
    <property type="gene ID" value="ENSDLAG00005020809.2"/>
</dbReference>
<comment type="similarity">
    <text evidence="2">Belongs to the beta-microseminoprotein family.</text>
</comment>
<dbReference type="InterPro" id="IPR008735">
    <property type="entry name" value="PSP94"/>
</dbReference>
<dbReference type="PANTHER" id="PTHR10500">
    <property type="entry name" value="BETA-MICROSEMINOPROTEIN"/>
    <property type="match status" value="1"/>
</dbReference>
<evidence type="ECO:0000256" key="1">
    <source>
        <dbReference type="ARBA" id="ARBA00004613"/>
    </source>
</evidence>
<evidence type="ECO:0000313" key="6">
    <source>
        <dbReference type="Ensembl" id="ENSDLAP00005047158.2"/>
    </source>
</evidence>
<evidence type="ECO:0000313" key="7">
    <source>
        <dbReference type="Proteomes" id="UP000694389"/>
    </source>
</evidence>